<dbReference type="Proteomes" id="UP001147695">
    <property type="component" value="Unassembled WGS sequence"/>
</dbReference>
<dbReference type="AlphaFoldDB" id="A0A9W9UPY1"/>
<evidence type="ECO:0000313" key="1">
    <source>
        <dbReference type="EMBL" id="KAJ5353213.1"/>
    </source>
</evidence>
<reference evidence="1" key="2">
    <citation type="journal article" date="2023" name="IMA Fungus">
        <title>Comparative genomic study of the Penicillium genus elucidates a diverse pangenome and 15 lateral gene transfer events.</title>
        <authorList>
            <person name="Petersen C."/>
            <person name="Sorensen T."/>
            <person name="Nielsen M.R."/>
            <person name="Sondergaard T.E."/>
            <person name="Sorensen J.L."/>
            <person name="Fitzpatrick D.A."/>
            <person name="Frisvad J.C."/>
            <person name="Nielsen K.L."/>
        </authorList>
    </citation>
    <scope>NUCLEOTIDE SEQUENCE</scope>
    <source>
        <strain evidence="1">IBT 35673</strain>
    </source>
</reference>
<organism evidence="1 2">
    <name type="scientific">Penicillium brevicompactum</name>
    <dbReference type="NCBI Taxonomy" id="5074"/>
    <lineage>
        <taxon>Eukaryota</taxon>
        <taxon>Fungi</taxon>
        <taxon>Dikarya</taxon>
        <taxon>Ascomycota</taxon>
        <taxon>Pezizomycotina</taxon>
        <taxon>Eurotiomycetes</taxon>
        <taxon>Eurotiomycetidae</taxon>
        <taxon>Eurotiales</taxon>
        <taxon>Aspergillaceae</taxon>
        <taxon>Penicillium</taxon>
    </lineage>
</organism>
<name>A0A9W9UPY1_PENBR</name>
<reference evidence="1" key="1">
    <citation type="submission" date="2022-12" db="EMBL/GenBank/DDBJ databases">
        <authorList>
            <person name="Petersen C."/>
        </authorList>
    </citation>
    <scope>NUCLEOTIDE SEQUENCE</scope>
    <source>
        <strain evidence="1">IBT 35673</strain>
    </source>
</reference>
<evidence type="ECO:0000313" key="2">
    <source>
        <dbReference type="Proteomes" id="UP001147695"/>
    </source>
</evidence>
<protein>
    <submittedName>
        <fullName evidence="1">Uncharacterized protein</fullName>
    </submittedName>
</protein>
<accession>A0A9W9UPY1</accession>
<gene>
    <name evidence="1" type="ORF">N7452_002187</name>
</gene>
<proteinExistence type="predicted"/>
<comment type="caution">
    <text evidence="1">The sequence shown here is derived from an EMBL/GenBank/DDBJ whole genome shotgun (WGS) entry which is preliminary data.</text>
</comment>
<dbReference type="EMBL" id="JAPZBQ010000001">
    <property type="protein sequence ID" value="KAJ5353213.1"/>
    <property type="molecule type" value="Genomic_DNA"/>
</dbReference>
<sequence length="253" mass="28804">MERSRTSDEVMEKRLDKYLRVVKFDLKDTTNKNYKFRSKHDLKRLLSFLREAAIIEYRSVEAENRHSDEESLPLHDSERLSSHLGDVLFSEGWRGGTQIDAFDQIVQLAQGSSEKISDYGLKLYGIGSFLEEKFSPILMAAWIAGLSDHRIPATMETFSYLEEFSFSEIIECAKFLKKVFKLQAHITTAAQALESVRSMKKFRGIGYSNPVEDLLKQLDKDLAKCITRFKVFEDKITIVGGSANTSGPVTSPQ</sequence>